<keyword evidence="5" id="KW-0902">Two-component regulatory system</keyword>
<dbReference type="SUPFAM" id="SSF46689">
    <property type="entry name" value="Homeodomain-like"/>
    <property type="match status" value="1"/>
</dbReference>
<dbReference type="SUPFAM" id="SSF52172">
    <property type="entry name" value="CheY-like"/>
    <property type="match status" value="1"/>
</dbReference>
<evidence type="ECO:0000256" key="10">
    <source>
        <dbReference type="PROSITE-ProRule" id="PRU00169"/>
    </source>
</evidence>
<evidence type="ECO:0000256" key="11">
    <source>
        <dbReference type="SAM" id="Coils"/>
    </source>
</evidence>
<feature type="coiled-coil region" evidence="11">
    <location>
        <begin position="109"/>
        <end position="139"/>
    </location>
</feature>
<dbReference type="SMART" id="SM00342">
    <property type="entry name" value="HTH_ARAC"/>
    <property type="match status" value="1"/>
</dbReference>
<feature type="modified residue" description="4-aspartylphosphate" evidence="10">
    <location>
        <position position="55"/>
    </location>
</feature>
<evidence type="ECO:0000256" key="5">
    <source>
        <dbReference type="ARBA" id="ARBA00023012"/>
    </source>
</evidence>
<evidence type="ECO:0000256" key="9">
    <source>
        <dbReference type="ARBA" id="ARBA00024867"/>
    </source>
</evidence>
<evidence type="ECO:0000256" key="1">
    <source>
        <dbReference type="ARBA" id="ARBA00004496"/>
    </source>
</evidence>
<evidence type="ECO:0000256" key="6">
    <source>
        <dbReference type="ARBA" id="ARBA00023015"/>
    </source>
</evidence>
<dbReference type="InterPro" id="IPR001789">
    <property type="entry name" value="Sig_transdc_resp-reg_receiver"/>
</dbReference>
<dbReference type="Proteomes" id="UP001431199">
    <property type="component" value="Unassembled WGS sequence"/>
</dbReference>
<sequence length="516" mass="59947">MLNVLLVDDEKLERVLIRKGYKWEENGFKIVGEAASGKEALEYINYHEVDIVVTDINMPGMDGLQFTEALLKAHPKCRVVIITGFREFEYARKAINLGVDEFLLKPINIKEISEVMAKLKEEINQRNKEATEVAKLKESMENNYDILKESFLLRLVENRIDEEEAVKKMDTYNCKELIDGCVCIDVKIKDNQEEENYKKVYELVQNQNNDNMITFVHFMHNIIIYFVNKDLDECINYAEALHKKLNKIGITATIGISGKNIGFCGIASAYGQADKALGVSVLLGRNRVVTYSEYQEVMKQNNSKIELDWDKFAEAINNCREEEMLKYIKDYIEVIKKGKIADEEYLKLMTMTIILRAGSTLNKYGINLYQLINEEDVFKDVRAIRSVTDALECAKEYIKIVYDYHNQKKSKRNKNVIEDALEYVNRNLYNSELSLKKAATDLYINESYLSREFKKTYGVSFIEYVSEKRIEASKKILKQTDLKVYEVAEKVGFKDSHYFCICFKKQTGKTVKEYRC</sequence>
<evidence type="ECO:0000259" key="12">
    <source>
        <dbReference type="PROSITE" id="PS01124"/>
    </source>
</evidence>
<dbReference type="PROSITE" id="PS50110">
    <property type="entry name" value="RESPONSE_REGULATORY"/>
    <property type="match status" value="1"/>
</dbReference>
<protein>
    <recommendedName>
        <fullName evidence="2">Stage 0 sporulation protein A homolog</fullName>
    </recommendedName>
</protein>
<dbReference type="EMBL" id="JAODBU010000012">
    <property type="protein sequence ID" value="MCT7399741.1"/>
    <property type="molecule type" value="Genomic_DNA"/>
</dbReference>
<evidence type="ECO:0000256" key="8">
    <source>
        <dbReference type="ARBA" id="ARBA00023163"/>
    </source>
</evidence>
<accession>A0ABT2M2I8</accession>
<keyword evidence="6" id="KW-0805">Transcription regulation</keyword>
<evidence type="ECO:0000313" key="15">
    <source>
        <dbReference type="Proteomes" id="UP001431199"/>
    </source>
</evidence>
<dbReference type="Pfam" id="PF00072">
    <property type="entry name" value="Response_reg"/>
    <property type="match status" value="1"/>
</dbReference>
<reference evidence="14" key="1">
    <citation type="submission" date="2022-09" db="EMBL/GenBank/DDBJ databases">
        <title>Eubacterium sp. LFL-14 isolated from human feces.</title>
        <authorList>
            <person name="Liu F."/>
        </authorList>
    </citation>
    <scope>NUCLEOTIDE SEQUENCE</scope>
    <source>
        <strain evidence="14">LFL-14</strain>
    </source>
</reference>
<dbReference type="SMART" id="SM00448">
    <property type="entry name" value="REC"/>
    <property type="match status" value="1"/>
</dbReference>
<dbReference type="InterPro" id="IPR051552">
    <property type="entry name" value="HptR"/>
</dbReference>
<name>A0ABT2M2I8_9FIRM</name>
<organism evidence="14 15">
    <name type="scientific">Eubacterium album</name>
    <dbReference type="NCBI Taxonomy" id="2978477"/>
    <lineage>
        <taxon>Bacteria</taxon>
        <taxon>Bacillati</taxon>
        <taxon>Bacillota</taxon>
        <taxon>Clostridia</taxon>
        <taxon>Eubacteriales</taxon>
        <taxon>Eubacteriaceae</taxon>
        <taxon>Eubacterium</taxon>
    </lineage>
</organism>
<keyword evidence="8" id="KW-0804">Transcription</keyword>
<comment type="subcellular location">
    <subcellularLocation>
        <location evidence="1">Cytoplasm</location>
    </subcellularLocation>
</comment>
<evidence type="ECO:0000256" key="7">
    <source>
        <dbReference type="ARBA" id="ARBA00023125"/>
    </source>
</evidence>
<feature type="domain" description="HTH araC/xylS-type" evidence="12">
    <location>
        <begin position="418"/>
        <end position="516"/>
    </location>
</feature>
<dbReference type="PANTHER" id="PTHR42713">
    <property type="entry name" value="HISTIDINE KINASE-RELATED"/>
    <property type="match status" value="1"/>
</dbReference>
<evidence type="ECO:0000256" key="4">
    <source>
        <dbReference type="ARBA" id="ARBA00022553"/>
    </source>
</evidence>
<evidence type="ECO:0000256" key="2">
    <source>
        <dbReference type="ARBA" id="ARBA00018672"/>
    </source>
</evidence>
<proteinExistence type="predicted"/>
<comment type="function">
    <text evidence="9">May play the central regulatory role in sporulation. It may be an element of the effector pathway responsible for the activation of sporulation genes in response to nutritional stress. Spo0A may act in concert with spo0H (a sigma factor) to control the expression of some genes that are critical to the sporulation process.</text>
</comment>
<dbReference type="PROSITE" id="PS01124">
    <property type="entry name" value="HTH_ARAC_FAMILY_2"/>
    <property type="match status" value="1"/>
</dbReference>
<keyword evidence="3" id="KW-0963">Cytoplasm</keyword>
<keyword evidence="15" id="KW-1185">Reference proteome</keyword>
<comment type="caution">
    <text evidence="14">The sequence shown here is derived from an EMBL/GenBank/DDBJ whole genome shotgun (WGS) entry which is preliminary data.</text>
</comment>
<evidence type="ECO:0000313" key="14">
    <source>
        <dbReference type="EMBL" id="MCT7399741.1"/>
    </source>
</evidence>
<dbReference type="Pfam" id="PF12833">
    <property type="entry name" value="HTH_18"/>
    <property type="match status" value="1"/>
</dbReference>
<dbReference type="CDD" id="cd17536">
    <property type="entry name" value="REC_YesN-like"/>
    <property type="match status" value="1"/>
</dbReference>
<keyword evidence="7" id="KW-0238">DNA-binding</keyword>
<dbReference type="PANTHER" id="PTHR42713:SF3">
    <property type="entry name" value="TRANSCRIPTIONAL REGULATORY PROTEIN HPTR"/>
    <property type="match status" value="1"/>
</dbReference>
<keyword evidence="4 10" id="KW-0597">Phosphoprotein</keyword>
<dbReference type="Gene3D" id="3.40.50.2300">
    <property type="match status" value="1"/>
</dbReference>
<dbReference type="InterPro" id="IPR009057">
    <property type="entry name" value="Homeodomain-like_sf"/>
</dbReference>
<keyword evidence="11" id="KW-0175">Coiled coil</keyword>
<feature type="domain" description="Response regulatory" evidence="13">
    <location>
        <begin position="3"/>
        <end position="120"/>
    </location>
</feature>
<dbReference type="Gene3D" id="1.10.10.60">
    <property type="entry name" value="Homeodomain-like"/>
    <property type="match status" value="2"/>
</dbReference>
<evidence type="ECO:0000256" key="3">
    <source>
        <dbReference type="ARBA" id="ARBA00022490"/>
    </source>
</evidence>
<evidence type="ECO:0000259" key="13">
    <source>
        <dbReference type="PROSITE" id="PS50110"/>
    </source>
</evidence>
<gene>
    <name evidence="14" type="ORF">N5B56_11730</name>
</gene>
<dbReference type="InterPro" id="IPR011006">
    <property type="entry name" value="CheY-like_superfamily"/>
</dbReference>
<dbReference type="RefSeq" id="WP_260979026.1">
    <property type="nucleotide sequence ID" value="NZ_JAODBU010000012.1"/>
</dbReference>
<dbReference type="InterPro" id="IPR018060">
    <property type="entry name" value="HTH_AraC"/>
</dbReference>